<dbReference type="InterPro" id="IPR023586">
    <property type="entry name" value="Ile-tRNA-ligase_type2"/>
</dbReference>
<dbReference type="OrthoDB" id="9810365at2"/>
<proteinExistence type="predicted"/>
<dbReference type="GO" id="GO:0005737">
    <property type="term" value="C:cytoplasm"/>
    <property type="evidence" value="ECO:0007669"/>
    <property type="project" value="UniProtKB-UniRule"/>
</dbReference>
<protein>
    <recommendedName>
        <fullName evidence="1 9">Isoleucine--tRNA ligase</fullName>
        <ecNumber evidence="1 9">6.1.1.5</ecNumber>
    </recommendedName>
</protein>
<feature type="domain" description="Aminoacyl-tRNA synthetase class Ia" evidence="10">
    <location>
        <begin position="18"/>
        <end position="713"/>
    </location>
</feature>
<comment type="caution">
    <text evidence="12">The sequence shown here is derived from an EMBL/GenBank/DDBJ whole genome shotgun (WGS) entry which is preliminary data.</text>
</comment>
<gene>
    <name evidence="12" type="ORF">B1R32_108140</name>
</gene>
<dbReference type="AlphaFoldDB" id="A0A2S8ST56"/>
<dbReference type="NCBIfam" id="TIGR00392">
    <property type="entry name" value="ileS"/>
    <property type="match status" value="1"/>
</dbReference>
<dbReference type="PANTHER" id="PTHR42780">
    <property type="entry name" value="SOLEUCYL-TRNA SYNTHETASE"/>
    <property type="match status" value="1"/>
</dbReference>
<feature type="domain" description="Methionyl/Valyl/Leucyl/Isoleucyl-tRNA synthetase anticodon-binding" evidence="11">
    <location>
        <begin position="757"/>
        <end position="908"/>
    </location>
</feature>
<evidence type="ECO:0000313" key="13">
    <source>
        <dbReference type="Proteomes" id="UP000237684"/>
    </source>
</evidence>
<dbReference type="SUPFAM" id="SSF52374">
    <property type="entry name" value="Nucleotidylyl transferase"/>
    <property type="match status" value="1"/>
</dbReference>
<dbReference type="InterPro" id="IPR002301">
    <property type="entry name" value="Ile-tRNA-ligase"/>
</dbReference>
<dbReference type="FunCoup" id="A0A2S8ST56">
    <property type="interactions" value="429"/>
</dbReference>
<evidence type="ECO:0000256" key="8">
    <source>
        <dbReference type="ARBA" id="ARBA00048359"/>
    </source>
</evidence>
<evidence type="ECO:0000256" key="3">
    <source>
        <dbReference type="ARBA" id="ARBA00022741"/>
    </source>
</evidence>
<evidence type="ECO:0000256" key="2">
    <source>
        <dbReference type="ARBA" id="ARBA00022598"/>
    </source>
</evidence>
<evidence type="ECO:0000259" key="10">
    <source>
        <dbReference type="Pfam" id="PF00133"/>
    </source>
</evidence>
<dbReference type="InterPro" id="IPR009008">
    <property type="entry name" value="Val/Leu/Ile-tRNA-synth_edit"/>
</dbReference>
<evidence type="ECO:0000256" key="1">
    <source>
        <dbReference type="ARBA" id="ARBA00013165"/>
    </source>
</evidence>
<accession>A0A2S8ST56</accession>
<dbReference type="Gene3D" id="1.10.730.10">
    <property type="entry name" value="Isoleucyl-tRNA Synthetase, Domain 1"/>
    <property type="match status" value="1"/>
</dbReference>
<evidence type="ECO:0000256" key="7">
    <source>
        <dbReference type="ARBA" id="ARBA00025217"/>
    </source>
</evidence>
<keyword evidence="2" id="KW-0436">Ligase</keyword>
<dbReference type="InParanoid" id="A0A2S8ST56"/>
<dbReference type="InterPro" id="IPR013155">
    <property type="entry name" value="M/V/L/I-tRNA-synth_anticd-bd"/>
</dbReference>
<dbReference type="GO" id="GO:0006428">
    <property type="term" value="P:isoleucyl-tRNA aminoacylation"/>
    <property type="evidence" value="ECO:0007669"/>
    <property type="project" value="UniProtKB-UniRule"/>
</dbReference>
<evidence type="ECO:0000256" key="6">
    <source>
        <dbReference type="ARBA" id="ARBA00023146"/>
    </source>
</evidence>
<dbReference type="SUPFAM" id="SSF47323">
    <property type="entry name" value="Anticodon-binding domain of a subclass of class I aminoacyl-tRNA synthetases"/>
    <property type="match status" value="1"/>
</dbReference>
<dbReference type="GO" id="GO:0000049">
    <property type="term" value="F:tRNA binding"/>
    <property type="evidence" value="ECO:0007669"/>
    <property type="project" value="InterPro"/>
</dbReference>
<dbReference type="InterPro" id="IPR014729">
    <property type="entry name" value="Rossmann-like_a/b/a_fold"/>
</dbReference>
<keyword evidence="3" id="KW-0547">Nucleotide-binding</keyword>
<dbReference type="Pfam" id="PF00133">
    <property type="entry name" value="tRNA-synt_1"/>
    <property type="match status" value="1"/>
</dbReference>
<dbReference type="PRINTS" id="PR00984">
    <property type="entry name" value="TRNASYNTHILE"/>
</dbReference>
<sequence length="1132" mass="127247">MFQPFEGTPNYPLLEKEILKFWETRQIFDKLRAQTAGGARFDFQDGPITANNPMGVHHAWGRTYKDIFNRFYAMQGRKLRWQNGFDCQGLWVEVEVEKALGFKGKPDILAFGMDNFSRACRERVDKYAEVISEQSKRLGMWMDWERSYFTHDDSNIEGIWGFLKKCHDEGWLAPDYRVMPWCPRCETSLSQHESADSYKDVTHRSVFLKFPIGAASTSQAPDSALETHPSSLENEVLSVTNQELASIDLGLPNDDDASLAGVDILNSLSAVADSNSSRFAGDYFLVWTTTPWTLTANVALAVNPELVYVRAKTDDISVILSKGTAQTALKAGYEIIEEISGADLVGLTYSGPFDDIPAQVESQNRKPRRVVAADWVGETEGTGIVHIAPGCGADDFDLGKAEDLGFITPVTSSAHFKSECGEVLAGLHALEDAETVFAELEKRGRLYRIQRYKHSYPHCWRCAHELIFFATQEWFIKADAGERPARGRLQRAASEVKWVPEYAGKRMQDWLNNMGDWNISRKRFWGLPLPIYRDAENSMWEIIGSRAELRERAVDAAKVDALPELHRPWIDEIEIYARDGKTILRRVPEVGDAWLDAGIVPFSTVGYNGASDIRMPELGISTKNEWQAADLVTEMREQVRLWFFSMLFMSVALEDKAPYKTAMVYETMLDENGEKISKTKKNGVPYDEAVETIGADPMRWTFAGNTLTKDIRFGYKPIHESARKLLTLWNVYGFFVTYANLDNPDLSAPLAPENILDKWILARLQTCIAGATSAVESVEIGGITREVEAFVEDLSNWYVRRSRRRFWKSDSDSDKQSAYRTLHHVLLTLCKLIAPVIPFSAENIYRNLSAPLQNAPESVHLCAWPKVDEKWRNDELVLQVEGVLQAVSLGLSARKESKIRARQPLSKALIQAPNDSGRQGIEAWRDTILDELNVKEIELLDDAGDLVTYSLKANLPVVGKRFGKQVGALRQALEKAEPSEAKRIGEAVKRGESVEIELNGETVTLEPNDVLASAQQQSGYSFASDNGWSVALDTTLSSELELEGLARDFVRGVQQSRKDSGLEVSDRIAILVVENEISRFAEVLENFGDVIQAETLADELRFVGADYPELGEAKMGEETLRFRVEKMEPVEA</sequence>
<dbReference type="EMBL" id="NIGF01000008">
    <property type="protein sequence ID" value="PQV63929.1"/>
    <property type="molecule type" value="Genomic_DNA"/>
</dbReference>
<dbReference type="SUPFAM" id="SSF50677">
    <property type="entry name" value="ValRS/IleRS/LeuRS editing domain"/>
    <property type="match status" value="1"/>
</dbReference>
<keyword evidence="6 12" id="KW-0030">Aminoacyl-tRNA synthetase</keyword>
<evidence type="ECO:0000259" key="11">
    <source>
        <dbReference type="Pfam" id="PF08264"/>
    </source>
</evidence>
<dbReference type="Gene3D" id="3.90.740.10">
    <property type="entry name" value="Valyl/Leucyl/Isoleucyl-tRNA synthetase, editing domain"/>
    <property type="match status" value="1"/>
</dbReference>
<dbReference type="Pfam" id="PF08264">
    <property type="entry name" value="Anticodon_1"/>
    <property type="match status" value="1"/>
</dbReference>
<dbReference type="PANTHER" id="PTHR42780:SF1">
    <property type="entry name" value="ISOLEUCINE--TRNA LIGASE, CYTOPLASMIC"/>
    <property type="match status" value="1"/>
</dbReference>
<evidence type="ECO:0000256" key="9">
    <source>
        <dbReference type="NCBIfam" id="TIGR00392"/>
    </source>
</evidence>
<evidence type="ECO:0000256" key="4">
    <source>
        <dbReference type="ARBA" id="ARBA00022840"/>
    </source>
</evidence>
<dbReference type="GO" id="GO:0005524">
    <property type="term" value="F:ATP binding"/>
    <property type="evidence" value="ECO:0007669"/>
    <property type="project" value="UniProtKB-KW"/>
</dbReference>
<keyword evidence="13" id="KW-1185">Reference proteome</keyword>
<comment type="catalytic activity">
    <reaction evidence="8">
        <text>tRNA(Ile) + L-isoleucine + ATP = L-isoleucyl-tRNA(Ile) + AMP + diphosphate</text>
        <dbReference type="Rhea" id="RHEA:11060"/>
        <dbReference type="Rhea" id="RHEA-COMP:9666"/>
        <dbReference type="Rhea" id="RHEA-COMP:9695"/>
        <dbReference type="ChEBI" id="CHEBI:30616"/>
        <dbReference type="ChEBI" id="CHEBI:33019"/>
        <dbReference type="ChEBI" id="CHEBI:58045"/>
        <dbReference type="ChEBI" id="CHEBI:78442"/>
        <dbReference type="ChEBI" id="CHEBI:78528"/>
        <dbReference type="ChEBI" id="CHEBI:456215"/>
        <dbReference type="EC" id="6.1.1.5"/>
    </reaction>
</comment>
<dbReference type="EC" id="6.1.1.5" evidence="1 9"/>
<organism evidence="12 13">
    <name type="scientific">Abditibacterium utsteinense</name>
    <dbReference type="NCBI Taxonomy" id="1960156"/>
    <lineage>
        <taxon>Bacteria</taxon>
        <taxon>Pseudomonadati</taxon>
        <taxon>Abditibacteriota</taxon>
        <taxon>Abditibacteriia</taxon>
        <taxon>Abditibacteriales</taxon>
        <taxon>Abditibacteriaceae</taxon>
        <taxon>Abditibacterium</taxon>
    </lineage>
</organism>
<dbReference type="InterPro" id="IPR009080">
    <property type="entry name" value="tRNAsynth_Ia_anticodon-bd"/>
</dbReference>
<dbReference type="Gene3D" id="3.40.50.620">
    <property type="entry name" value="HUPs"/>
    <property type="match status" value="2"/>
</dbReference>
<dbReference type="Proteomes" id="UP000237684">
    <property type="component" value="Unassembled WGS sequence"/>
</dbReference>
<name>A0A2S8ST56_9BACT</name>
<reference evidence="12 13" key="1">
    <citation type="journal article" date="2018" name="Syst. Appl. Microbiol.">
        <title>Abditibacterium utsteinense sp. nov., the first cultivated member of candidate phylum FBP, isolated from ice-free Antarctic soil samples.</title>
        <authorList>
            <person name="Tahon G."/>
            <person name="Tytgat B."/>
            <person name="Lebbe L."/>
            <person name="Carlier A."/>
            <person name="Willems A."/>
        </authorList>
    </citation>
    <scope>NUCLEOTIDE SEQUENCE [LARGE SCALE GENOMIC DNA]</scope>
    <source>
        <strain evidence="12 13">LMG 29911</strain>
    </source>
</reference>
<keyword evidence="5" id="KW-0648">Protein biosynthesis</keyword>
<dbReference type="RefSeq" id="WP_105483763.1">
    <property type="nucleotide sequence ID" value="NZ_NIGF01000008.1"/>
</dbReference>
<dbReference type="CDD" id="cd07961">
    <property type="entry name" value="Anticodon_Ia_Ile_ABEc"/>
    <property type="match status" value="1"/>
</dbReference>
<keyword evidence="4" id="KW-0067">ATP-binding</keyword>
<dbReference type="Pfam" id="PF19302">
    <property type="entry name" value="DUF5915"/>
    <property type="match status" value="1"/>
</dbReference>
<evidence type="ECO:0000256" key="5">
    <source>
        <dbReference type="ARBA" id="ARBA00022917"/>
    </source>
</evidence>
<dbReference type="InterPro" id="IPR002300">
    <property type="entry name" value="aa-tRNA-synth_Ia"/>
</dbReference>
<dbReference type="InterPro" id="IPR033709">
    <property type="entry name" value="Anticodon_Ile_ABEc"/>
</dbReference>
<dbReference type="GO" id="GO:0002161">
    <property type="term" value="F:aminoacyl-tRNA deacylase activity"/>
    <property type="evidence" value="ECO:0007669"/>
    <property type="project" value="InterPro"/>
</dbReference>
<comment type="function">
    <text evidence="7">Catalyzes the attachment of isoleucine to tRNA(Ile). As IleRS can inadvertently accommodate and process structurally similar amino acids such as valine, to avoid such errors it has two additional distinct tRNA(Ile)-dependent editing activities. One activity is designated as 'pretransfer' editing and involves the hydrolysis of activated Val-AMP. The other activity is designated 'posttransfer' editing and involves deacylation of mischarged Val-tRNA(Ile).</text>
</comment>
<dbReference type="GO" id="GO:0004822">
    <property type="term" value="F:isoleucine-tRNA ligase activity"/>
    <property type="evidence" value="ECO:0007669"/>
    <property type="project" value="UniProtKB-UniRule"/>
</dbReference>
<evidence type="ECO:0000313" key="12">
    <source>
        <dbReference type="EMBL" id="PQV63929.1"/>
    </source>
</evidence>